<proteinExistence type="predicted"/>
<dbReference type="Pfam" id="PF13385">
    <property type="entry name" value="Laminin_G_3"/>
    <property type="match status" value="1"/>
</dbReference>
<dbReference type="Proteomes" id="UP001596472">
    <property type="component" value="Unassembled WGS sequence"/>
</dbReference>
<sequence length="1014" mass="112163">MKISGARKPAAALLGLMISTQAPAAEILMPRSEDYTSMWWAEGFPGVVEGAPWVRCIQTGHYAMAMNTETMQITQLGPVAKGSDYQGFGLSHQLDWGDPSPAELKLSISANGKTYHCREGGKWSRFTGPRLVEAGRYFQRGDITDLTFTSDDGERLNAETRFETAAWPDRLGLILTARPGLQKIVAGDASFGKVGGGFGLDGENSFEIPHSPSIDPETFTLELWAFVPADYSGSKHDSPWLACKNRNESSDGNYGIIIQRGMPQARLNIGGGREGQFSVRPEGGRGLELDAWNHLAMSYDGDTLRLFLNGREAGSTKVGLKRKPGKHALVIGRREDNHGDGYHFRGVVDEIRMHERAISPQEIRQSYQRPGTPRPKITEWTFQADGQALDQLPRETWNEVAMQMQLSTAKGSLTLKDRRDLKSQGDWEQVALAFDPTTFEEQEPTHPLRVEASEMASGKAIEVEYDHAIGWHRLRLERIQPIAPPGVEGPSNDAIERIKLKLSNPEDHEETARLMFEKDRGGFQQRIGTAITGISAMLRDPEGNPIGVPVQLSKNWHNDPKGGVYAGAWFHGITQLRLPPKSTTELELTLCYGHWGGVPAASHAQLSLIGWGNNQLWHQSALGSWGESICYEPEQGQANCTITDVRPAMVRGNQESAKWKWTGNMGGGDFFRFFDPEGERIAHSAMKTTILRQGPCLSEVTYAGRIGQGITHASTVSLARTDDIVRGIYKVRLDVQKAADFSRFVVFQVGADTYNFTRERKMALGNEDGLIKEWDTQWGDGKDRGEPMVCPGETPWISLHERDGSLETKHDEGANRGIVIRSWKARLGGKETAPWIIERGLARGRGESSNINIVPPPGVTRLEPGDYVEAVFEHIVMPESAAEYYGPSKSLKSALESGANTWKMISREAKGNNRHLVMKTGSLKHIHPDLRIATEGNQAEFTLSGGIGYVPVTFTGLSSSDTGRLLVDGKALDQSVHGHDFWQCDFDTKTRSWSRTYNLPASAKTTQHIQFKPE</sequence>
<dbReference type="Gene3D" id="2.60.120.200">
    <property type="match status" value="1"/>
</dbReference>
<evidence type="ECO:0000313" key="5">
    <source>
        <dbReference type="EMBL" id="MFC7337757.1"/>
    </source>
</evidence>
<gene>
    <name evidence="5" type="ORF">ACFQY0_11255</name>
</gene>
<feature type="chain" id="PRO_5046753920" evidence="3">
    <location>
        <begin position="25"/>
        <end position="1014"/>
    </location>
</feature>
<feature type="signal peptide" evidence="3">
    <location>
        <begin position="1"/>
        <end position="24"/>
    </location>
</feature>
<reference evidence="6" key="1">
    <citation type="journal article" date="2019" name="Int. J. Syst. Evol. Microbiol.">
        <title>The Global Catalogue of Microorganisms (GCM) 10K type strain sequencing project: providing services to taxonomists for standard genome sequencing and annotation.</title>
        <authorList>
            <consortium name="The Broad Institute Genomics Platform"/>
            <consortium name="The Broad Institute Genome Sequencing Center for Infectious Disease"/>
            <person name="Wu L."/>
            <person name="Ma J."/>
        </authorList>
    </citation>
    <scope>NUCLEOTIDE SEQUENCE [LARGE SCALE GENOMIC DNA]</scope>
    <source>
        <strain evidence="6">CGMCC 4.1467</strain>
    </source>
</reference>
<protein>
    <submittedName>
        <fullName evidence="5">LamG domain-containing protein</fullName>
    </submittedName>
</protein>
<organism evidence="5 6">
    <name type="scientific">Haloferula chungangensis</name>
    <dbReference type="NCBI Taxonomy" id="1048331"/>
    <lineage>
        <taxon>Bacteria</taxon>
        <taxon>Pseudomonadati</taxon>
        <taxon>Verrucomicrobiota</taxon>
        <taxon>Verrucomicrobiia</taxon>
        <taxon>Verrucomicrobiales</taxon>
        <taxon>Verrucomicrobiaceae</taxon>
        <taxon>Haloferula</taxon>
    </lineage>
</organism>
<feature type="domain" description="LamG-like jellyroll fold" evidence="4">
    <location>
        <begin position="217"/>
        <end position="361"/>
    </location>
</feature>
<evidence type="ECO:0000259" key="4">
    <source>
        <dbReference type="SMART" id="SM00560"/>
    </source>
</evidence>
<dbReference type="SMART" id="SM00560">
    <property type="entry name" value="LamGL"/>
    <property type="match status" value="1"/>
</dbReference>
<evidence type="ECO:0000313" key="6">
    <source>
        <dbReference type="Proteomes" id="UP001596472"/>
    </source>
</evidence>
<dbReference type="EMBL" id="JBHTBS010000005">
    <property type="protein sequence ID" value="MFC7337757.1"/>
    <property type="molecule type" value="Genomic_DNA"/>
</dbReference>
<keyword evidence="1 3" id="KW-0732">Signal</keyword>
<dbReference type="InterPro" id="IPR006558">
    <property type="entry name" value="LamG-like"/>
</dbReference>
<dbReference type="SUPFAM" id="SSF49899">
    <property type="entry name" value="Concanavalin A-like lectins/glucanases"/>
    <property type="match status" value="1"/>
</dbReference>
<accession>A0ABW2L8I4</accession>
<evidence type="ECO:0000256" key="1">
    <source>
        <dbReference type="ARBA" id="ARBA00022729"/>
    </source>
</evidence>
<dbReference type="InterPro" id="IPR013320">
    <property type="entry name" value="ConA-like_dom_sf"/>
</dbReference>
<evidence type="ECO:0000256" key="2">
    <source>
        <dbReference type="ARBA" id="ARBA00023157"/>
    </source>
</evidence>
<name>A0ABW2L8I4_9BACT</name>
<evidence type="ECO:0000256" key="3">
    <source>
        <dbReference type="SAM" id="SignalP"/>
    </source>
</evidence>
<keyword evidence="2" id="KW-1015">Disulfide bond</keyword>
<keyword evidence="6" id="KW-1185">Reference proteome</keyword>
<comment type="caution">
    <text evidence="5">The sequence shown here is derived from an EMBL/GenBank/DDBJ whole genome shotgun (WGS) entry which is preliminary data.</text>
</comment>